<keyword evidence="1" id="KW-1133">Transmembrane helix</keyword>
<dbReference type="RefSeq" id="WP_132042036.1">
    <property type="nucleotide sequence ID" value="NZ_SLTR01000005.1"/>
</dbReference>
<keyword evidence="3" id="KW-1185">Reference proteome</keyword>
<name>A0ABY2DDC6_9GAMM</name>
<proteinExistence type="predicted"/>
<feature type="transmembrane region" description="Helical" evidence="1">
    <location>
        <begin position="102"/>
        <end position="120"/>
    </location>
</feature>
<evidence type="ECO:0000313" key="2">
    <source>
        <dbReference type="EMBL" id="TDB04262.1"/>
    </source>
</evidence>
<gene>
    <name evidence="2" type="ORF">E0702_05825</name>
</gene>
<protein>
    <submittedName>
        <fullName evidence="2">Uncharacterized protein</fullName>
    </submittedName>
</protein>
<organism evidence="2 3">
    <name type="scientific">Halomonas marinisediminis</name>
    <dbReference type="NCBI Taxonomy" id="2546095"/>
    <lineage>
        <taxon>Bacteria</taxon>
        <taxon>Pseudomonadati</taxon>
        <taxon>Pseudomonadota</taxon>
        <taxon>Gammaproteobacteria</taxon>
        <taxon>Oceanospirillales</taxon>
        <taxon>Halomonadaceae</taxon>
        <taxon>Halomonas</taxon>
    </lineage>
</organism>
<dbReference type="Proteomes" id="UP000294823">
    <property type="component" value="Unassembled WGS sequence"/>
</dbReference>
<accession>A0ABY2DDC6</accession>
<evidence type="ECO:0000313" key="3">
    <source>
        <dbReference type="Proteomes" id="UP000294823"/>
    </source>
</evidence>
<sequence>MSDQPSVVPIEVKTAPEAGKDPLTKMIEIAKDDKLSDRDKAALITYSQQRFTNRRRMAYMALTALIGSLAFILVAALVDGLNCPPGQTCQGILGSIENSQTLIAWIMGFLTAIVGAYYGVSAWRPAS</sequence>
<comment type="caution">
    <text evidence="2">The sequence shown here is derived from an EMBL/GenBank/DDBJ whole genome shotgun (WGS) entry which is preliminary data.</text>
</comment>
<evidence type="ECO:0000256" key="1">
    <source>
        <dbReference type="SAM" id="Phobius"/>
    </source>
</evidence>
<keyword evidence="1" id="KW-0472">Membrane</keyword>
<keyword evidence="1" id="KW-0812">Transmembrane</keyword>
<feature type="transmembrane region" description="Helical" evidence="1">
    <location>
        <begin position="57"/>
        <end position="78"/>
    </location>
</feature>
<dbReference type="EMBL" id="SLTR01000005">
    <property type="protein sequence ID" value="TDB04262.1"/>
    <property type="molecule type" value="Genomic_DNA"/>
</dbReference>
<reference evidence="2 3" key="1">
    <citation type="submission" date="2019-03" db="EMBL/GenBank/DDBJ databases">
        <title>Halomonas marinisediminis sp. nov., a moderately halophilic bacterium isolated from the Bohai Gulf.</title>
        <authorList>
            <person name="Ji X."/>
        </authorList>
    </citation>
    <scope>NUCLEOTIDE SEQUENCE [LARGE SCALE GENOMIC DNA]</scope>
    <source>
        <strain evidence="2 3">204</strain>
    </source>
</reference>